<evidence type="ECO:0000313" key="2">
    <source>
        <dbReference type="Proteomes" id="UP000076959"/>
    </source>
</evidence>
<dbReference type="OrthoDB" id="8251199at2"/>
<proteinExistence type="predicted"/>
<keyword evidence="2" id="KW-1185">Reference proteome</keyword>
<organism evidence="1 2">
    <name type="scientific">Bradyrhizobium centrolobii</name>
    <dbReference type="NCBI Taxonomy" id="1505087"/>
    <lineage>
        <taxon>Bacteria</taxon>
        <taxon>Pseudomonadati</taxon>
        <taxon>Pseudomonadota</taxon>
        <taxon>Alphaproteobacteria</taxon>
        <taxon>Hyphomicrobiales</taxon>
        <taxon>Nitrobacteraceae</taxon>
        <taxon>Bradyrhizobium</taxon>
    </lineage>
</organism>
<gene>
    <name evidence="1" type="ORF">AYJ54_00180</name>
</gene>
<reference evidence="1 2" key="1">
    <citation type="submission" date="2016-03" db="EMBL/GenBank/DDBJ databases">
        <title>Draft Genome Sequence of the Strain BR 10245 (Bradyrhizobium sp.) isolated from nodules of Centrolobium paraense.</title>
        <authorList>
            <person name="Simoes-Araujo J.L.Sr."/>
            <person name="Barauna A.C."/>
            <person name="Silva K."/>
            <person name="Zilli J.E."/>
        </authorList>
    </citation>
    <scope>NUCLEOTIDE SEQUENCE [LARGE SCALE GENOMIC DNA]</scope>
    <source>
        <strain evidence="1 2">BR 10245</strain>
    </source>
</reference>
<comment type="caution">
    <text evidence="1">The sequence shown here is derived from an EMBL/GenBank/DDBJ whole genome shotgun (WGS) entry which is preliminary data.</text>
</comment>
<sequence>MVKWIFRTRAGKAQIVPTPKGFAIVFAGETLDYRNSPAAAAEALANGACYWPSAGDPSKMGFPEGIGGWQRVS</sequence>
<dbReference type="RefSeq" id="WP_063700806.1">
    <property type="nucleotide sequence ID" value="NZ_LUUB01000057.1"/>
</dbReference>
<protein>
    <submittedName>
        <fullName evidence="1">Uncharacterized protein</fullName>
    </submittedName>
</protein>
<dbReference type="EMBL" id="LUUB01000057">
    <property type="protein sequence ID" value="OAF09204.1"/>
    <property type="molecule type" value="Genomic_DNA"/>
</dbReference>
<dbReference type="AlphaFoldDB" id="A0A176YS97"/>
<accession>A0A176YS97</accession>
<dbReference type="Proteomes" id="UP000076959">
    <property type="component" value="Unassembled WGS sequence"/>
</dbReference>
<name>A0A176YS97_9BRAD</name>
<evidence type="ECO:0000313" key="1">
    <source>
        <dbReference type="EMBL" id="OAF09204.1"/>
    </source>
</evidence>